<evidence type="ECO:0000313" key="5">
    <source>
        <dbReference type="Proteomes" id="UP000030905"/>
    </source>
</evidence>
<reference evidence="3" key="2">
    <citation type="submission" date="2015-10" db="EMBL/GenBank/DDBJ databases">
        <title>Improved Draft Genome Sequence of Clostridium pasteurianum Strain ATCC 6013 (DSM 525) Using a Hybrid Next-Generation Sequencing Approach.</title>
        <authorList>
            <person name="Pyne M.E."/>
            <person name="Utturkar S.M."/>
            <person name="Brown S.D."/>
            <person name="Moo-Young M."/>
            <person name="Chung D.A."/>
            <person name="Chou P.C."/>
        </authorList>
    </citation>
    <scope>NUCLEOTIDE SEQUENCE</scope>
    <source>
        <strain evidence="3">ATCC 6013</strain>
    </source>
</reference>
<dbReference type="RefSeq" id="WP_003443925.1">
    <property type="nucleotide sequence ID" value="NZ_ANZB01000004.1"/>
</dbReference>
<evidence type="ECO:0000313" key="3">
    <source>
        <dbReference type="EMBL" id="KRU12145.1"/>
    </source>
</evidence>
<dbReference type="InterPro" id="IPR002686">
    <property type="entry name" value="Transposase_17"/>
</dbReference>
<dbReference type="GO" id="GO:0006313">
    <property type="term" value="P:DNA transposition"/>
    <property type="evidence" value="ECO:0007669"/>
    <property type="project" value="InterPro"/>
</dbReference>
<name>A0A0H3J322_CLOPA</name>
<dbReference type="AlphaFoldDB" id="A0A0H3J322"/>
<dbReference type="EMBL" id="CP009268">
    <property type="protein sequence ID" value="AJA51847.1"/>
    <property type="molecule type" value="Genomic_DNA"/>
</dbReference>
<dbReference type="SMART" id="SM01321">
    <property type="entry name" value="Y1_Tnp"/>
    <property type="match status" value="1"/>
</dbReference>
<dbReference type="Proteomes" id="UP000028042">
    <property type="component" value="Unassembled WGS sequence"/>
</dbReference>
<dbReference type="SUPFAM" id="SSF143422">
    <property type="entry name" value="Transposase IS200-like"/>
    <property type="match status" value="1"/>
</dbReference>
<evidence type="ECO:0000313" key="2">
    <source>
        <dbReference type="EMBL" id="AJA51847.1"/>
    </source>
</evidence>
<dbReference type="KEGG" id="cpae:CPAST_c17890"/>
<evidence type="ECO:0000259" key="1">
    <source>
        <dbReference type="SMART" id="SM01321"/>
    </source>
</evidence>
<keyword evidence="5" id="KW-1185">Reference proteome</keyword>
<accession>A0A0H3J322</accession>
<organism evidence="2 5">
    <name type="scientific">Clostridium pasteurianum DSM 525 = ATCC 6013</name>
    <dbReference type="NCBI Taxonomy" id="1262449"/>
    <lineage>
        <taxon>Bacteria</taxon>
        <taxon>Bacillati</taxon>
        <taxon>Bacillota</taxon>
        <taxon>Clostridia</taxon>
        <taxon>Eubacteriales</taxon>
        <taxon>Clostridiaceae</taxon>
        <taxon>Clostridium</taxon>
    </lineage>
</organism>
<proteinExistence type="predicted"/>
<dbReference type="EMBL" id="JPGY02000001">
    <property type="protein sequence ID" value="KRU12145.1"/>
    <property type="molecule type" value="Genomic_DNA"/>
</dbReference>
<protein>
    <submittedName>
        <fullName evidence="2 3">Transposase</fullName>
    </submittedName>
</protein>
<dbReference type="InterPro" id="IPR036515">
    <property type="entry name" value="Transposase_17_sf"/>
</dbReference>
<dbReference type="Pfam" id="PF01797">
    <property type="entry name" value="Y1_Tnp"/>
    <property type="match status" value="1"/>
</dbReference>
<dbReference type="Proteomes" id="UP000030905">
    <property type="component" value="Chromosome"/>
</dbReference>
<dbReference type="eggNOG" id="COG1943">
    <property type="taxonomic scope" value="Bacteria"/>
</dbReference>
<dbReference type="PATRIC" id="fig|1262449.3.peg.1626"/>
<reference evidence="3 4" key="3">
    <citation type="journal article" name="Genome Announc.">
        <title>Improved Draft Genome Sequence of Clostridium pasteurianum Strain ATCC 6013 (DSM 525) Using a Hybrid Next-Generation Sequencing Approach.</title>
        <authorList>
            <person name="Pyne M.E."/>
            <person name="Utturkar S."/>
            <person name="Brown S.D."/>
            <person name="Moo-Young M."/>
            <person name="Chung D.A."/>
            <person name="Chou C.P."/>
        </authorList>
    </citation>
    <scope>NUCLEOTIDE SEQUENCE [LARGE SCALE GENOMIC DNA]</scope>
    <source>
        <strain evidence="3 4">ATCC 6013</strain>
    </source>
</reference>
<dbReference type="GO" id="GO:0003677">
    <property type="term" value="F:DNA binding"/>
    <property type="evidence" value="ECO:0007669"/>
    <property type="project" value="InterPro"/>
</dbReference>
<dbReference type="PANTHER" id="PTHR34322:SF2">
    <property type="entry name" value="TRANSPOSASE IS200-LIKE DOMAIN-CONTAINING PROTEIN"/>
    <property type="match status" value="1"/>
</dbReference>
<dbReference type="KEGG" id="cpat:CLPA_c17890"/>
<gene>
    <name evidence="2" type="ORF">CLPA_c17890</name>
    <name evidence="3" type="ORF">CP6013_01392</name>
</gene>
<dbReference type="Gene3D" id="3.30.70.1290">
    <property type="entry name" value="Transposase IS200-like"/>
    <property type="match status" value="1"/>
</dbReference>
<reference evidence="2" key="1">
    <citation type="journal article" date="2015" name="Genome Announc.">
        <title>Complete Genome Sequence of the Nitrogen-Fixing and Solvent-Producing Clostridium pasteurianum DSM 525.</title>
        <authorList>
            <person name="Poehlein A."/>
            <person name="Grosse-Honebrink A."/>
            <person name="Zhang Y."/>
            <person name="Minton N.P."/>
            <person name="Daniel R."/>
        </authorList>
    </citation>
    <scope>NUCLEOTIDE SEQUENCE [LARGE SCALE GENOMIC DNA]</scope>
    <source>
        <strain evidence="2">DSM 525</strain>
    </source>
</reference>
<feature type="domain" description="Transposase IS200-like" evidence="1">
    <location>
        <begin position="9"/>
        <end position="125"/>
    </location>
</feature>
<evidence type="ECO:0000313" key="4">
    <source>
        <dbReference type="Proteomes" id="UP000028042"/>
    </source>
</evidence>
<dbReference type="PANTHER" id="PTHR34322">
    <property type="entry name" value="TRANSPOSASE, Y1_TNP DOMAIN-CONTAINING"/>
    <property type="match status" value="1"/>
</dbReference>
<dbReference type="GeneID" id="93073950"/>
<dbReference type="GO" id="GO:0004803">
    <property type="term" value="F:transposase activity"/>
    <property type="evidence" value="ECO:0007669"/>
    <property type="project" value="InterPro"/>
</dbReference>
<sequence>MGRKKLEWYRGAMYHVTARGNRRSDLFKEEIDFEIYLKCMEEALSYYKDCYRIISYCLMTNHVHIQIEAKEKPINFYIGRINNFYAKNFNKKYNFIGHLFQSRYNAEIIEKDEYVLEVSRYIHLNPMMAQMVEKPENYKWSSYGMYIGDKHEYLITTSKILSYFSSRNQRQRYKDFVDSKVTVDWKNCK</sequence>